<feature type="compositionally biased region" description="Basic residues" evidence="2">
    <location>
        <begin position="68"/>
        <end position="79"/>
    </location>
</feature>
<dbReference type="Pfam" id="PF12697">
    <property type="entry name" value="Abhydrolase_6"/>
    <property type="match status" value="1"/>
</dbReference>
<feature type="region of interest" description="Disordered" evidence="2">
    <location>
        <begin position="1"/>
        <end position="93"/>
    </location>
</feature>
<feature type="compositionally biased region" description="Polar residues" evidence="2">
    <location>
        <begin position="108"/>
        <end position="129"/>
    </location>
</feature>
<feature type="region of interest" description="Disordered" evidence="2">
    <location>
        <begin position="108"/>
        <end position="142"/>
    </location>
</feature>
<proteinExistence type="predicted"/>
<keyword evidence="5" id="KW-1185">Reference proteome</keyword>
<reference evidence="5" key="1">
    <citation type="journal article" date="2015" name="Nat. Plants">
        <title>Genome expansion of Arabis alpina linked with retrotransposition and reduced symmetric DNA methylation.</title>
        <authorList>
            <person name="Willing E.M."/>
            <person name="Rawat V."/>
            <person name="Mandakova T."/>
            <person name="Maumus F."/>
            <person name="James G.V."/>
            <person name="Nordstroem K.J."/>
            <person name="Becker C."/>
            <person name="Warthmann N."/>
            <person name="Chica C."/>
            <person name="Szarzynska B."/>
            <person name="Zytnicki M."/>
            <person name="Albani M.C."/>
            <person name="Kiefer C."/>
            <person name="Bergonzi S."/>
            <person name="Castaings L."/>
            <person name="Mateos J.L."/>
            <person name="Berns M.C."/>
            <person name="Bujdoso N."/>
            <person name="Piofczyk T."/>
            <person name="de Lorenzo L."/>
            <person name="Barrero-Sicilia C."/>
            <person name="Mateos I."/>
            <person name="Piednoel M."/>
            <person name="Hagmann J."/>
            <person name="Chen-Min-Tao R."/>
            <person name="Iglesias-Fernandez R."/>
            <person name="Schuster S.C."/>
            <person name="Alonso-Blanco C."/>
            <person name="Roudier F."/>
            <person name="Carbonero P."/>
            <person name="Paz-Ares J."/>
            <person name="Davis S.J."/>
            <person name="Pecinka A."/>
            <person name="Quesneville H."/>
            <person name="Colot V."/>
            <person name="Lysak M.A."/>
            <person name="Weigel D."/>
            <person name="Coupland G."/>
            <person name="Schneeberger K."/>
        </authorList>
    </citation>
    <scope>NUCLEOTIDE SEQUENCE [LARGE SCALE GENOMIC DNA]</scope>
    <source>
        <strain evidence="5">cv. Pajares</strain>
    </source>
</reference>
<feature type="compositionally biased region" description="Basic and acidic residues" evidence="2">
    <location>
        <begin position="80"/>
        <end position="93"/>
    </location>
</feature>
<dbReference type="InterPro" id="IPR029058">
    <property type="entry name" value="AB_hydrolase_fold"/>
</dbReference>
<feature type="domain" description="AB hydrolase-1" evidence="3">
    <location>
        <begin position="194"/>
        <end position="434"/>
    </location>
</feature>
<dbReference type="eggNOG" id="ENOG502S15T">
    <property type="taxonomic scope" value="Eukaryota"/>
</dbReference>
<dbReference type="GO" id="GO:0080032">
    <property type="term" value="F:methyl jasmonate esterase activity"/>
    <property type="evidence" value="ECO:0007669"/>
    <property type="project" value="TreeGrafter"/>
</dbReference>
<dbReference type="OMA" id="NYDLMEQ"/>
<dbReference type="EMBL" id="CM002870">
    <property type="protein sequence ID" value="KFK41347.1"/>
    <property type="molecule type" value="Genomic_DNA"/>
</dbReference>
<protein>
    <recommendedName>
        <fullName evidence="3">AB hydrolase-1 domain-containing protein</fullName>
    </recommendedName>
</protein>
<dbReference type="GO" id="GO:0009696">
    <property type="term" value="P:salicylic acid metabolic process"/>
    <property type="evidence" value="ECO:0007669"/>
    <property type="project" value="TreeGrafter"/>
</dbReference>
<dbReference type="GO" id="GO:0009694">
    <property type="term" value="P:jasmonic acid metabolic process"/>
    <property type="evidence" value="ECO:0007669"/>
    <property type="project" value="TreeGrafter"/>
</dbReference>
<dbReference type="OrthoDB" id="1263307at2759"/>
<dbReference type="AlphaFoldDB" id="A0A087HGU5"/>
<dbReference type="Gramene" id="KFK41347">
    <property type="protein sequence ID" value="KFK41347"/>
    <property type="gene ID" value="AALP_AA2G118700"/>
</dbReference>
<feature type="compositionally biased region" description="Low complexity" evidence="2">
    <location>
        <begin position="56"/>
        <end position="67"/>
    </location>
</feature>
<dbReference type="Gene3D" id="3.40.50.1820">
    <property type="entry name" value="alpha/beta hydrolase"/>
    <property type="match status" value="1"/>
</dbReference>
<dbReference type="InterPro" id="IPR000073">
    <property type="entry name" value="AB_hydrolase_1"/>
</dbReference>
<accession>A0A087HGU5</accession>
<evidence type="ECO:0000256" key="1">
    <source>
        <dbReference type="ARBA" id="ARBA00022801"/>
    </source>
</evidence>
<dbReference type="FunFam" id="3.40.50.1820:FF:000025">
    <property type="entry name" value="putative methylesterase 11, chloroplastic"/>
    <property type="match status" value="1"/>
</dbReference>
<organism evidence="4 5">
    <name type="scientific">Arabis alpina</name>
    <name type="common">Alpine rock-cress</name>
    <dbReference type="NCBI Taxonomy" id="50452"/>
    <lineage>
        <taxon>Eukaryota</taxon>
        <taxon>Viridiplantae</taxon>
        <taxon>Streptophyta</taxon>
        <taxon>Embryophyta</taxon>
        <taxon>Tracheophyta</taxon>
        <taxon>Spermatophyta</taxon>
        <taxon>Magnoliopsida</taxon>
        <taxon>eudicotyledons</taxon>
        <taxon>Gunneridae</taxon>
        <taxon>Pentapetalae</taxon>
        <taxon>rosids</taxon>
        <taxon>malvids</taxon>
        <taxon>Brassicales</taxon>
        <taxon>Brassicaceae</taxon>
        <taxon>Arabideae</taxon>
        <taxon>Arabis</taxon>
    </lineage>
</organism>
<dbReference type="PANTHER" id="PTHR10992">
    <property type="entry name" value="METHYLESTERASE FAMILY MEMBER"/>
    <property type="match status" value="1"/>
</dbReference>
<dbReference type="Proteomes" id="UP000029120">
    <property type="component" value="Chromosome 2"/>
</dbReference>
<dbReference type="GO" id="GO:0080030">
    <property type="term" value="F:methyl indole-3-acetate esterase activity"/>
    <property type="evidence" value="ECO:0007669"/>
    <property type="project" value="TreeGrafter"/>
</dbReference>
<dbReference type="PANTHER" id="PTHR10992:SF1025">
    <property type="entry name" value="METHYLESTERASE 15, CHLOROPLASTIC-RELATED"/>
    <property type="match status" value="1"/>
</dbReference>
<dbReference type="SUPFAM" id="SSF53474">
    <property type="entry name" value="alpha/beta-Hydrolases"/>
    <property type="match status" value="1"/>
</dbReference>
<gene>
    <name evidence="4" type="ordered locus">AALP_Aa2g118700</name>
</gene>
<keyword evidence="1" id="KW-0378">Hydrolase</keyword>
<evidence type="ECO:0000259" key="3">
    <source>
        <dbReference type="Pfam" id="PF12697"/>
    </source>
</evidence>
<name>A0A087HGU5_ARAAL</name>
<evidence type="ECO:0000256" key="2">
    <source>
        <dbReference type="SAM" id="MobiDB-lite"/>
    </source>
</evidence>
<dbReference type="GO" id="GO:0080031">
    <property type="term" value="F:methyl salicylate esterase activity"/>
    <property type="evidence" value="ECO:0007669"/>
    <property type="project" value="TreeGrafter"/>
</dbReference>
<sequence>MGNSLRCISHEQDPNQKKPSVATGGESSNNSEKHVRRLSLIPSFRRRTLLPSLSCSGSSTSTSTSKKGGIKTKKKIRERHHQEHHHDHEKDSLIQEQTLAATNILFSQTPRNSNSAPPFRRSTSVVYPSTQPPPASVGAATGSVSGVLTPKKSTCAFVRSSSNRQRSSTDPVLKPNQLLDKELMVVESAETKRFVLVHGGGFGAWCWYKTITLLEKHGFQVDAVDLTGSGVSSFDTNNITSLAQYVKPLLHFFDTLKPNEKVILVGHDFGGACMSYAMEMFPSKISKAVFISAAMLPNAQSTLDLFNQQTETNYDLMEQVHIFLYANGKKNPPTAVDFDRSLLRDFFFNQSPPKDVALASVSMRPIPFAPVVEKLHVSEKNYGSIRRFYIKTMEEDYAVPVSLQDAMIKSNPPEQVFQLKGSDHAPFFSRPQSLNRILVEISQIPSKKSS</sequence>
<dbReference type="InterPro" id="IPR045889">
    <property type="entry name" value="MES/HNL"/>
</dbReference>
<evidence type="ECO:0000313" key="5">
    <source>
        <dbReference type="Proteomes" id="UP000029120"/>
    </source>
</evidence>
<evidence type="ECO:0000313" key="4">
    <source>
        <dbReference type="EMBL" id="KFK41347.1"/>
    </source>
</evidence>